<name>A0AAW1JGG0_POPJA</name>
<feature type="region of interest" description="Disordered" evidence="1">
    <location>
        <begin position="1"/>
        <end position="32"/>
    </location>
</feature>
<evidence type="ECO:0000313" key="2">
    <source>
        <dbReference type="EMBL" id="KAK9702402.1"/>
    </source>
</evidence>
<gene>
    <name evidence="2" type="ORF">QE152_g29986</name>
</gene>
<accession>A0AAW1JGG0</accession>
<dbReference type="Proteomes" id="UP001458880">
    <property type="component" value="Unassembled WGS sequence"/>
</dbReference>
<protein>
    <submittedName>
        <fullName evidence="2">Uncharacterized protein</fullName>
    </submittedName>
</protein>
<keyword evidence="3" id="KW-1185">Reference proteome</keyword>
<organism evidence="2 3">
    <name type="scientific">Popillia japonica</name>
    <name type="common">Japanese beetle</name>
    <dbReference type="NCBI Taxonomy" id="7064"/>
    <lineage>
        <taxon>Eukaryota</taxon>
        <taxon>Metazoa</taxon>
        <taxon>Ecdysozoa</taxon>
        <taxon>Arthropoda</taxon>
        <taxon>Hexapoda</taxon>
        <taxon>Insecta</taxon>
        <taxon>Pterygota</taxon>
        <taxon>Neoptera</taxon>
        <taxon>Endopterygota</taxon>
        <taxon>Coleoptera</taxon>
        <taxon>Polyphaga</taxon>
        <taxon>Scarabaeiformia</taxon>
        <taxon>Scarabaeidae</taxon>
        <taxon>Rutelinae</taxon>
        <taxon>Popillia</taxon>
    </lineage>
</organism>
<proteinExistence type="predicted"/>
<feature type="compositionally biased region" description="Basic and acidic residues" evidence="1">
    <location>
        <begin position="21"/>
        <end position="32"/>
    </location>
</feature>
<dbReference type="EMBL" id="JASPKY010000393">
    <property type="protein sequence ID" value="KAK9702402.1"/>
    <property type="molecule type" value="Genomic_DNA"/>
</dbReference>
<reference evidence="2 3" key="1">
    <citation type="journal article" date="2024" name="BMC Genomics">
        <title>De novo assembly and annotation of Popillia japonica's genome with initial clues to its potential as an invasive pest.</title>
        <authorList>
            <person name="Cucini C."/>
            <person name="Boschi S."/>
            <person name="Funari R."/>
            <person name="Cardaioli E."/>
            <person name="Iannotti N."/>
            <person name="Marturano G."/>
            <person name="Paoli F."/>
            <person name="Bruttini M."/>
            <person name="Carapelli A."/>
            <person name="Frati F."/>
            <person name="Nardi F."/>
        </authorList>
    </citation>
    <scope>NUCLEOTIDE SEQUENCE [LARGE SCALE GENOMIC DNA]</scope>
    <source>
        <strain evidence="2">DMR45628</strain>
    </source>
</reference>
<sequence>MAFAAIKEEREDDDDDDDGEAEKASVEDERGDAERFITRDNVDINDVGNALEYFFISQKGLLREIMLILMMSVML</sequence>
<dbReference type="AlphaFoldDB" id="A0AAW1JGG0"/>
<evidence type="ECO:0000256" key="1">
    <source>
        <dbReference type="SAM" id="MobiDB-lite"/>
    </source>
</evidence>
<feature type="compositionally biased region" description="Acidic residues" evidence="1">
    <location>
        <begin position="10"/>
        <end position="20"/>
    </location>
</feature>
<evidence type="ECO:0000313" key="3">
    <source>
        <dbReference type="Proteomes" id="UP001458880"/>
    </source>
</evidence>
<comment type="caution">
    <text evidence="2">The sequence shown here is derived from an EMBL/GenBank/DDBJ whole genome shotgun (WGS) entry which is preliminary data.</text>
</comment>